<comment type="similarity">
    <text evidence="1 2">Belongs to the peptidase S10 family.</text>
</comment>
<accession>D5AAE4</accession>
<evidence type="ECO:0000256" key="3">
    <source>
        <dbReference type="SAM" id="Phobius"/>
    </source>
</evidence>
<keyword evidence="2" id="KW-0645">Protease</keyword>
<dbReference type="GO" id="GO:0004185">
    <property type="term" value="F:serine-type carboxypeptidase activity"/>
    <property type="evidence" value="ECO:0007669"/>
    <property type="project" value="UniProtKB-UniRule"/>
</dbReference>
<dbReference type="InterPro" id="IPR029058">
    <property type="entry name" value="AB_hydrolase_fold"/>
</dbReference>
<sequence>MKMPGRRNSIEVAVAAVVVAQFITIICWYVVAVVGTGMEFPREALPTESGYLSIEGKNGALMFYAYYEAISPATEQQMSDVPILLWLQGGPGCSGMIGNFFELGPWRIEGPDLRLHQNAAPWNRVFGVLFLDSPIGSGFSIAPSEDHIPTNQEEVAKDLYAALQAFFNLNPLFRGRPFFVAGESYAGKYVPSLGLYMLNKLDNKGKEEERALPLRLDGLAIGNGLTHPVVQVQSHAYVAYAVGLIDSQEKLRLEILQQEAATLTGQQKWQDARIARNRVLRRLSNVTGLATLYDMRRTLPYHTSENGTDFLSVFLNQPAVKEALKADVNTEWEDCSQAVGKKMGEDVMKSSKWMVEILVRRRPILLYQGQFDLRDGVVSTEDWISILDWEGLTDFLASKKRVWKVSSRLAGYVRSHSNLTHVVVSGAGHLVPADQNLHSQIMIEAWVNRLHLF</sequence>
<dbReference type="PANTHER" id="PTHR11802:SF454">
    <property type="entry name" value="SERINE CARBOXYPEPTIDASE-LIKE 50"/>
    <property type="match status" value="1"/>
</dbReference>
<feature type="transmembrane region" description="Helical" evidence="3">
    <location>
        <begin position="12"/>
        <end position="31"/>
    </location>
</feature>
<dbReference type="Pfam" id="PF00450">
    <property type="entry name" value="Peptidase_S10"/>
    <property type="match status" value="1"/>
</dbReference>
<evidence type="ECO:0000256" key="1">
    <source>
        <dbReference type="ARBA" id="ARBA00009431"/>
    </source>
</evidence>
<protein>
    <recommendedName>
        <fullName evidence="2">Carboxypeptidase</fullName>
        <ecNumber evidence="2">3.4.16.-</ecNumber>
    </recommendedName>
</protein>
<keyword evidence="3" id="KW-0812">Transmembrane</keyword>
<dbReference type="PROSITE" id="PS00131">
    <property type="entry name" value="CARBOXYPEPT_SER_SER"/>
    <property type="match status" value="1"/>
</dbReference>
<dbReference type="SUPFAM" id="SSF53474">
    <property type="entry name" value="alpha/beta-Hydrolases"/>
    <property type="match status" value="1"/>
</dbReference>
<dbReference type="PRINTS" id="PR00724">
    <property type="entry name" value="CRBOXYPTASEC"/>
</dbReference>
<name>D5AAE4_PICSI</name>
<dbReference type="EMBL" id="BT123177">
    <property type="protein sequence ID" value="ADE76513.1"/>
    <property type="molecule type" value="mRNA"/>
</dbReference>
<reference evidence="4" key="1">
    <citation type="submission" date="2010-04" db="EMBL/GenBank/DDBJ databases">
        <authorList>
            <person name="Reid K.E."/>
            <person name="Liao N."/>
            <person name="Chan S."/>
            <person name="Docking R."/>
            <person name="Taylor G."/>
            <person name="Moore R."/>
            <person name="Mayo M."/>
            <person name="Munro S."/>
            <person name="King J."/>
            <person name="Yanchuk A."/>
            <person name="Holt R."/>
            <person name="Jones S."/>
            <person name="Marra M."/>
            <person name="Ritland C.E."/>
            <person name="Ritland K."/>
            <person name="Bohlmann J."/>
        </authorList>
    </citation>
    <scope>NUCLEOTIDE SEQUENCE</scope>
    <source>
        <tissue evidence="4">Bud</tissue>
    </source>
</reference>
<dbReference type="InterPro" id="IPR018202">
    <property type="entry name" value="Ser_caboxypep_ser_AS"/>
</dbReference>
<proteinExistence type="evidence at transcript level"/>
<dbReference type="EC" id="3.4.16.-" evidence="2"/>
<evidence type="ECO:0000313" key="4">
    <source>
        <dbReference type="EMBL" id="ADE76513.1"/>
    </source>
</evidence>
<keyword evidence="2" id="KW-0121">Carboxypeptidase</keyword>
<dbReference type="Gene3D" id="3.40.50.1820">
    <property type="entry name" value="alpha/beta hydrolase"/>
    <property type="match status" value="1"/>
</dbReference>
<keyword evidence="3" id="KW-0472">Membrane</keyword>
<keyword evidence="2" id="KW-0378">Hydrolase</keyword>
<evidence type="ECO:0000256" key="2">
    <source>
        <dbReference type="RuleBase" id="RU361156"/>
    </source>
</evidence>
<dbReference type="InterPro" id="IPR001563">
    <property type="entry name" value="Peptidase_S10"/>
</dbReference>
<dbReference type="OMA" id="TVGAAMH"/>
<dbReference type="GO" id="GO:0006508">
    <property type="term" value="P:proteolysis"/>
    <property type="evidence" value="ECO:0007669"/>
    <property type="project" value="UniProtKB-KW"/>
</dbReference>
<organism evidence="4">
    <name type="scientific">Picea sitchensis</name>
    <name type="common">Sitka spruce</name>
    <name type="synonym">Pinus sitchensis</name>
    <dbReference type="NCBI Taxonomy" id="3332"/>
    <lineage>
        <taxon>Eukaryota</taxon>
        <taxon>Viridiplantae</taxon>
        <taxon>Streptophyta</taxon>
        <taxon>Embryophyta</taxon>
        <taxon>Tracheophyta</taxon>
        <taxon>Spermatophyta</taxon>
        <taxon>Pinopsida</taxon>
        <taxon>Pinidae</taxon>
        <taxon>Conifers I</taxon>
        <taxon>Pinales</taxon>
        <taxon>Pinaceae</taxon>
        <taxon>Picea</taxon>
    </lineage>
</organism>
<keyword evidence="3" id="KW-1133">Transmembrane helix</keyword>
<dbReference type="PANTHER" id="PTHR11802">
    <property type="entry name" value="SERINE PROTEASE FAMILY S10 SERINE CARBOXYPEPTIDASE"/>
    <property type="match status" value="1"/>
</dbReference>
<dbReference type="MEROPS" id="S10.003"/>
<dbReference type="AlphaFoldDB" id="D5AAE4"/>